<sequence length="42" mass="5060">MEMLRVRYDGDLHDHDMAVVRLKTVKPDQHTVRREIEKPTEN</sequence>
<proteinExistence type="predicted"/>
<reference evidence="1 2" key="1">
    <citation type="journal article" date="2010" name="J. Bacteriol.">
        <title>Genome sequence of a cellulose-producing bacterium, Gluconacetobacter hansenii ATCC 23769.</title>
        <authorList>
            <person name="Iyer P.R."/>
            <person name="Geib S.M."/>
            <person name="Catchmark J."/>
            <person name="Kao T.H."/>
            <person name="Tien M."/>
        </authorList>
    </citation>
    <scope>NUCLEOTIDE SEQUENCE [LARGE SCALE GENOMIC DNA]</scope>
    <source>
        <strain evidence="1 2">ATCC 23769</strain>
    </source>
</reference>
<gene>
    <name evidence="1" type="ORF">GXY_07665</name>
</gene>
<accession>D5QEG8</accession>
<name>D5QEG8_NOVHA</name>
<comment type="caution">
    <text evidence="1">The sequence shown here is derived from an EMBL/GenBank/DDBJ whole genome shotgun (WGS) entry which is preliminary data.</text>
</comment>
<dbReference type="AlphaFoldDB" id="D5QEG8"/>
<evidence type="ECO:0000313" key="2">
    <source>
        <dbReference type="Proteomes" id="UP000006468"/>
    </source>
</evidence>
<dbReference type="HOGENOM" id="CLU_3252952_0_0_5"/>
<evidence type="ECO:0000313" key="1">
    <source>
        <dbReference type="EMBL" id="EFG84649.1"/>
    </source>
</evidence>
<dbReference type="Proteomes" id="UP000006468">
    <property type="component" value="Chromosome"/>
</dbReference>
<protein>
    <submittedName>
        <fullName evidence="1">Uncharacterized protein</fullName>
    </submittedName>
</protein>
<organism evidence="1 2">
    <name type="scientific">Novacetimonas hansenii ATCC 23769</name>
    <dbReference type="NCBI Taxonomy" id="714995"/>
    <lineage>
        <taxon>Bacteria</taxon>
        <taxon>Pseudomonadati</taxon>
        <taxon>Pseudomonadota</taxon>
        <taxon>Alphaproteobacteria</taxon>
        <taxon>Acetobacterales</taxon>
        <taxon>Acetobacteraceae</taxon>
        <taxon>Novacetimonas</taxon>
    </lineage>
</organism>
<dbReference type="EMBL" id="ADTV01000030">
    <property type="protein sequence ID" value="EFG84649.1"/>
    <property type="molecule type" value="Genomic_DNA"/>
</dbReference>